<dbReference type="Gramene" id="PHT60844">
    <property type="protein sequence ID" value="PHT60844"/>
    <property type="gene ID" value="T459_35303"/>
</dbReference>
<comment type="caution">
    <text evidence="5">The sequence shown here is derived from an EMBL/GenBank/DDBJ whole genome shotgun (WGS) entry which is preliminary data.</text>
</comment>
<reference evidence="5 6" key="2">
    <citation type="journal article" date="2017" name="Genome Biol.">
        <title>New reference genome sequences of hot pepper reveal the massive evolution of plant disease-resistance genes by retroduplication.</title>
        <authorList>
            <person name="Kim S."/>
            <person name="Park J."/>
            <person name="Yeom S.I."/>
            <person name="Kim Y.M."/>
            <person name="Seo E."/>
            <person name="Kim K.T."/>
            <person name="Kim M.S."/>
            <person name="Lee J.M."/>
            <person name="Cheong K."/>
            <person name="Shin H.S."/>
            <person name="Kim S.B."/>
            <person name="Han K."/>
            <person name="Lee J."/>
            <person name="Park M."/>
            <person name="Lee H.A."/>
            <person name="Lee H.Y."/>
            <person name="Lee Y."/>
            <person name="Oh S."/>
            <person name="Lee J.H."/>
            <person name="Choi E."/>
            <person name="Choi E."/>
            <person name="Lee S.E."/>
            <person name="Jeon J."/>
            <person name="Kim H."/>
            <person name="Choi G."/>
            <person name="Song H."/>
            <person name="Lee J."/>
            <person name="Lee S.C."/>
            <person name="Kwon J.K."/>
            <person name="Lee H.Y."/>
            <person name="Koo N."/>
            <person name="Hong Y."/>
            <person name="Kim R.W."/>
            <person name="Kang W.H."/>
            <person name="Huh J.H."/>
            <person name="Kang B.C."/>
            <person name="Yang T.J."/>
            <person name="Lee Y.H."/>
            <person name="Bennetzen J.L."/>
            <person name="Choi D."/>
        </authorList>
    </citation>
    <scope>NUCLEOTIDE SEQUENCE [LARGE SCALE GENOMIC DNA]</scope>
    <source>
        <strain evidence="6">cv. CM334</strain>
    </source>
</reference>
<dbReference type="InterPro" id="IPR036426">
    <property type="entry name" value="Bulb-type_lectin_dom_sf"/>
</dbReference>
<protein>
    <recommendedName>
        <fullName evidence="4">Bulb-type lectin domain-containing protein</fullName>
    </recommendedName>
</protein>
<keyword evidence="6" id="KW-1185">Reference proteome</keyword>
<feature type="signal peptide" evidence="3">
    <location>
        <begin position="1"/>
        <end position="16"/>
    </location>
</feature>
<dbReference type="PANTHER" id="PTHR32444">
    <property type="entry name" value="BULB-TYPE LECTIN DOMAIN-CONTAINING PROTEIN"/>
    <property type="match status" value="1"/>
</dbReference>
<feature type="domain" description="Bulb-type lectin" evidence="4">
    <location>
        <begin position="26"/>
        <end position="107"/>
    </location>
</feature>
<keyword evidence="2" id="KW-0325">Glycoprotein</keyword>
<evidence type="ECO:0000256" key="1">
    <source>
        <dbReference type="ARBA" id="ARBA00022729"/>
    </source>
</evidence>
<proteinExistence type="predicted"/>
<feature type="chain" id="PRO_5013706754" description="Bulb-type lectin domain-containing protein" evidence="3">
    <location>
        <begin position="17"/>
        <end position="107"/>
    </location>
</feature>
<dbReference type="STRING" id="4072.A0A2G2XTJ9"/>
<evidence type="ECO:0000256" key="2">
    <source>
        <dbReference type="ARBA" id="ARBA00023180"/>
    </source>
</evidence>
<accession>A0A2G2XTJ9</accession>
<dbReference type="PROSITE" id="PS50927">
    <property type="entry name" value="BULB_LECTIN"/>
    <property type="match status" value="1"/>
</dbReference>
<dbReference type="AlphaFoldDB" id="A0A2G2XTJ9"/>
<dbReference type="EMBL" id="AYRZ02000759">
    <property type="protein sequence ID" value="PHT60844.1"/>
    <property type="molecule type" value="Genomic_DNA"/>
</dbReference>
<sequence length="107" mass="11976">MGTIFFLLFFLLSIYSSIPTIISTPTNIIMTNQSIAEGETVVSSGGTFELGFFSPSGSSKRYVGIWYKQILPHTVVWVANRETIHQCFFRHFEGQQAGNSCSSQQQE</sequence>
<dbReference type="PANTHER" id="PTHR32444:SF122">
    <property type="entry name" value="RECEPTOR-LIKE SERINE_THREONINE-PROTEIN KINASE"/>
    <property type="match status" value="1"/>
</dbReference>
<gene>
    <name evidence="5" type="ORF">T459_35303</name>
</gene>
<evidence type="ECO:0000313" key="5">
    <source>
        <dbReference type="EMBL" id="PHT60844.1"/>
    </source>
</evidence>
<organism evidence="5 6">
    <name type="scientific">Capsicum annuum</name>
    <name type="common">Capsicum pepper</name>
    <dbReference type="NCBI Taxonomy" id="4072"/>
    <lineage>
        <taxon>Eukaryota</taxon>
        <taxon>Viridiplantae</taxon>
        <taxon>Streptophyta</taxon>
        <taxon>Embryophyta</taxon>
        <taxon>Tracheophyta</taxon>
        <taxon>Spermatophyta</taxon>
        <taxon>Magnoliopsida</taxon>
        <taxon>eudicotyledons</taxon>
        <taxon>Gunneridae</taxon>
        <taxon>Pentapetalae</taxon>
        <taxon>asterids</taxon>
        <taxon>lamiids</taxon>
        <taxon>Solanales</taxon>
        <taxon>Solanaceae</taxon>
        <taxon>Solanoideae</taxon>
        <taxon>Capsiceae</taxon>
        <taxon>Capsicum</taxon>
    </lineage>
</organism>
<dbReference type="Gene3D" id="2.90.10.10">
    <property type="entry name" value="Bulb-type lectin domain"/>
    <property type="match status" value="1"/>
</dbReference>
<dbReference type="InterPro" id="IPR001480">
    <property type="entry name" value="Bulb-type_lectin_dom"/>
</dbReference>
<reference evidence="5 6" key="1">
    <citation type="journal article" date="2014" name="Nat. Genet.">
        <title>Genome sequence of the hot pepper provides insights into the evolution of pungency in Capsicum species.</title>
        <authorList>
            <person name="Kim S."/>
            <person name="Park M."/>
            <person name="Yeom S.I."/>
            <person name="Kim Y.M."/>
            <person name="Lee J.M."/>
            <person name="Lee H.A."/>
            <person name="Seo E."/>
            <person name="Choi J."/>
            <person name="Cheong K."/>
            <person name="Kim K.T."/>
            <person name="Jung K."/>
            <person name="Lee G.W."/>
            <person name="Oh S.K."/>
            <person name="Bae C."/>
            <person name="Kim S.B."/>
            <person name="Lee H.Y."/>
            <person name="Kim S.Y."/>
            <person name="Kim M.S."/>
            <person name="Kang B.C."/>
            <person name="Jo Y.D."/>
            <person name="Yang H.B."/>
            <person name="Jeong H.J."/>
            <person name="Kang W.H."/>
            <person name="Kwon J.K."/>
            <person name="Shin C."/>
            <person name="Lim J.Y."/>
            <person name="Park J.H."/>
            <person name="Huh J.H."/>
            <person name="Kim J.S."/>
            <person name="Kim B.D."/>
            <person name="Cohen O."/>
            <person name="Paran I."/>
            <person name="Suh M.C."/>
            <person name="Lee S.B."/>
            <person name="Kim Y.K."/>
            <person name="Shin Y."/>
            <person name="Noh S.J."/>
            <person name="Park J."/>
            <person name="Seo Y.S."/>
            <person name="Kwon S.Y."/>
            <person name="Kim H.A."/>
            <person name="Park J.M."/>
            <person name="Kim H.J."/>
            <person name="Choi S.B."/>
            <person name="Bosland P.W."/>
            <person name="Reeves G."/>
            <person name="Jo S.H."/>
            <person name="Lee B.W."/>
            <person name="Cho H.T."/>
            <person name="Choi H.S."/>
            <person name="Lee M.S."/>
            <person name="Yu Y."/>
            <person name="Do Choi Y."/>
            <person name="Park B.S."/>
            <person name="van Deynze A."/>
            <person name="Ashrafi H."/>
            <person name="Hill T."/>
            <person name="Kim W.T."/>
            <person name="Pai H.S."/>
            <person name="Ahn H.K."/>
            <person name="Yeam I."/>
            <person name="Giovannoni J.J."/>
            <person name="Rose J.K."/>
            <person name="Sorensen I."/>
            <person name="Lee S.J."/>
            <person name="Kim R.W."/>
            <person name="Choi I.Y."/>
            <person name="Choi B.S."/>
            <person name="Lim J.S."/>
            <person name="Lee Y.H."/>
            <person name="Choi D."/>
        </authorList>
    </citation>
    <scope>NUCLEOTIDE SEQUENCE [LARGE SCALE GENOMIC DNA]</scope>
    <source>
        <strain evidence="6">cv. CM334</strain>
    </source>
</reference>
<name>A0A2G2XTJ9_CAPAN</name>
<evidence type="ECO:0000313" key="6">
    <source>
        <dbReference type="Proteomes" id="UP000222542"/>
    </source>
</evidence>
<evidence type="ECO:0000259" key="4">
    <source>
        <dbReference type="PROSITE" id="PS50927"/>
    </source>
</evidence>
<dbReference type="OMA" id="RETIHQC"/>
<evidence type="ECO:0000256" key="3">
    <source>
        <dbReference type="SAM" id="SignalP"/>
    </source>
</evidence>
<keyword evidence="1 3" id="KW-0732">Signal</keyword>
<dbReference type="Proteomes" id="UP000222542">
    <property type="component" value="Unassembled WGS sequence"/>
</dbReference>